<proteinExistence type="predicted"/>
<reference evidence="1 2" key="1">
    <citation type="submission" date="2014-04" db="EMBL/GenBank/DDBJ databases">
        <title>Evolutionary Origins and Diversification of the Mycorrhizal Mutualists.</title>
        <authorList>
            <consortium name="DOE Joint Genome Institute"/>
            <consortium name="Mycorrhizal Genomics Consortium"/>
            <person name="Kohler A."/>
            <person name="Kuo A."/>
            <person name="Nagy L.G."/>
            <person name="Floudas D."/>
            <person name="Copeland A."/>
            <person name="Barry K.W."/>
            <person name="Cichocki N."/>
            <person name="Veneault-Fourrey C."/>
            <person name="LaButti K."/>
            <person name="Lindquist E.A."/>
            <person name="Lipzen A."/>
            <person name="Lundell T."/>
            <person name="Morin E."/>
            <person name="Murat C."/>
            <person name="Riley R."/>
            <person name="Ohm R."/>
            <person name="Sun H."/>
            <person name="Tunlid A."/>
            <person name="Henrissat B."/>
            <person name="Grigoriev I.V."/>
            <person name="Hibbett D.S."/>
            <person name="Martin F."/>
        </authorList>
    </citation>
    <scope>NUCLEOTIDE SEQUENCE [LARGE SCALE GENOMIC DNA]</scope>
    <source>
        <strain evidence="1 2">FD-317 M1</strain>
    </source>
</reference>
<dbReference type="HOGENOM" id="CLU_2886009_0_0_1"/>
<evidence type="ECO:0000313" key="1">
    <source>
        <dbReference type="EMBL" id="KIK56730.1"/>
    </source>
</evidence>
<protein>
    <submittedName>
        <fullName evidence="1">Uncharacterized protein</fullName>
    </submittedName>
</protein>
<sequence>MLCLYKGHDQATMYIGTNQDEVKLYLDSQYVSGSESCWRIFSHDSMICHTIGSAHTWGTYGDL</sequence>
<evidence type="ECO:0000313" key="2">
    <source>
        <dbReference type="Proteomes" id="UP000053593"/>
    </source>
</evidence>
<gene>
    <name evidence="1" type="ORF">GYMLUDRAFT_173827</name>
</gene>
<name>A0A0D0B0X7_9AGAR</name>
<accession>A0A0D0B0X7</accession>
<keyword evidence="2" id="KW-1185">Reference proteome</keyword>
<dbReference type="OrthoDB" id="10055660at2759"/>
<dbReference type="EMBL" id="KN834795">
    <property type="protein sequence ID" value="KIK56730.1"/>
    <property type="molecule type" value="Genomic_DNA"/>
</dbReference>
<organism evidence="1 2">
    <name type="scientific">Collybiopsis luxurians FD-317 M1</name>
    <dbReference type="NCBI Taxonomy" id="944289"/>
    <lineage>
        <taxon>Eukaryota</taxon>
        <taxon>Fungi</taxon>
        <taxon>Dikarya</taxon>
        <taxon>Basidiomycota</taxon>
        <taxon>Agaricomycotina</taxon>
        <taxon>Agaricomycetes</taxon>
        <taxon>Agaricomycetidae</taxon>
        <taxon>Agaricales</taxon>
        <taxon>Marasmiineae</taxon>
        <taxon>Omphalotaceae</taxon>
        <taxon>Collybiopsis</taxon>
        <taxon>Collybiopsis luxurians</taxon>
    </lineage>
</organism>
<dbReference type="AlphaFoldDB" id="A0A0D0B0X7"/>
<dbReference type="Proteomes" id="UP000053593">
    <property type="component" value="Unassembled WGS sequence"/>
</dbReference>